<dbReference type="SUPFAM" id="SSF51621">
    <property type="entry name" value="Phosphoenolpyruvate/pyruvate domain"/>
    <property type="match status" value="1"/>
</dbReference>
<dbReference type="OrthoDB" id="86160at2"/>
<evidence type="ECO:0000259" key="4">
    <source>
        <dbReference type="Pfam" id="PF03328"/>
    </source>
</evidence>
<dbReference type="InterPro" id="IPR040442">
    <property type="entry name" value="Pyrv_kinase-like_dom_sf"/>
</dbReference>
<dbReference type="InterPro" id="IPR015813">
    <property type="entry name" value="Pyrv/PenolPyrv_kinase-like_dom"/>
</dbReference>
<dbReference type="AlphaFoldDB" id="A0A2N9L839"/>
<dbReference type="GO" id="GO:0046872">
    <property type="term" value="F:metal ion binding"/>
    <property type="evidence" value="ECO:0007669"/>
    <property type="project" value="UniProtKB-KW"/>
</dbReference>
<accession>A0A2N9L839</accession>
<dbReference type="InterPro" id="IPR050251">
    <property type="entry name" value="HpcH-HpaI_aldolase"/>
</dbReference>
<keyword evidence="2" id="KW-0479">Metal-binding</keyword>
<proteinExistence type="inferred from homology"/>
<dbReference type="GO" id="GO:0005737">
    <property type="term" value="C:cytoplasm"/>
    <property type="evidence" value="ECO:0007669"/>
    <property type="project" value="TreeGrafter"/>
</dbReference>
<dbReference type="Pfam" id="PF03328">
    <property type="entry name" value="HpcH_HpaI"/>
    <property type="match status" value="1"/>
</dbReference>
<dbReference type="GO" id="GO:0016832">
    <property type="term" value="F:aldehyde-lyase activity"/>
    <property type="evidence" value="ECO:0007669"/>
    <property type="project" value="TreeGrafter"/>
</dbReference>
<dbReference type="Gene3D" id="3.20.20.60">
    <property type="entry name" value="Phosphoenolpyruvate-binding domains"/>
    <property type="match status" value="1"/>
</dbReference>
<gene>
    <name evidence="5" type="ORF">SBA5_240022</name>
</gene>
<sequence length="271" mass="29246">MNRLQQAVHANDGKALLGAAAYFYDPVFLEICAHLGYQAIWIEMEHGHITFAEAADLCRMAAGTGMLTMIRIPDVRRENVLKGAECGPDILDVPMIESAAQMHDLREYARFAPQGSRGMFSVSRAINYGIPGDVVAKQQKLNTGLCLMAQIETSTAVDRVEELAAVPDVDLFIGPADLAASFGVPGQTSHSSVQQAASKIVKAARIHDKCVATACAPEEFGFWLGLGIDLLFCANDISCLKQAASDMLGNARKALLHISKNSARDLKETRV</sequence>
<protein>
    <submittedName>
        <fullName evidence="5">HpcH/HpaI aldolase</fullName>
    </submittedName>
</protein>
<dbReference type="Proteomes" id="UP000239735">
    <property type="component" value="Unassembled WGS sequence"/>
</dbReference>
<evidence type="ECO:0000256" key="1">
    <source>
        <dbReference type="ARBA" id="ARBA00005568"/>
    </source>
</evidence>
<evidence type="ECO:0000313" key="5">
    <source>
        <dbReference type="EMBL" id="SPE19439.1"/>
    </source>
</evidence>
<dbReference type="PANTHER" id="PTHR30502:SF0">
    <property type="entry name" value="PHOSPHOENOLPYRUVATE CARBOXYLASE FAMILY PROTEIN"/>
    <property type="match status" value="1"/>
</dbReference>
<name>A0A2N9L839_9BACT</name>
<dbReference type="InterPro" id="IPR005000">
    <property type="entry name" value="Aldolase/citrate-lyase_domain"/>
</dbReference>
<dbReference type="PANTHER" id="PTHR30502">
    <property type="entry name" value="2-KETO-3-DEOXY-L-RHAMNONATE ALDOLASE"/>
    <property type="match status" value="1"/>
</dbReference>
<evidence type="ECO:0000313" key="6">
    <source>
        <dbReference type="Proteomes" id="UP000239735"/>
    </source>
</evidence>
<dbReference type="EMBL" id="OKRB01000080">
    <property type="protein sequence ID" value="SPE19439.1"/>
    <property type="molecule type" value="Genomic_DNA"/>
</dbReference>
<feature type="domain" description="HpcH/HpaI aldolase/citrate lyase" evidence="4">
    <location>
        <begin position="26"/>
        <end position="207"/>
    </location>
</feature>
<organism evidence="5 6">
    <name type="scientific">Candidatus Sulfuritelmatomonas gaucii</name>
    <dbReference type="NCBI Taxonomy" id="2043161"/>
    <lineage>
        <taxon>Bacteria</taxon>
        <taxon>Pseudomonadati</taxon>
        <taxon>Acidobacteriota</taxon>
        <taxon>Terriglobia</taxon>
        <taxon>Terriglobales</taxon>
        <taxon>Acidobacteriaceae</taxon>
        <taxon>Candidatus Sulfuritelmatomonas</taxon>
    </lineage>
</organism>
<evidence type="ECO:0000256" key="2">
    <source>
        <dbReference type="ARBA" id="ARBA00022723"/>
    </source>
</evidence>
<keyword evidence="3" id="KW-0456">Lyase</keyword>
<evidence type="ECO:0000256" key="3">
    <source>
        <dbReference type="ARBA" id="ARBA00023239"/>
    </source>
</evidence>
<reference evidence="6" key="1">
    <citation type="submission" date="2018-02" db="EMBL/GenBank/DDBJ databases">
        <authorList>
            <person name="Hausmann B."/>
        </authorList>
    </citation>
    <scope>NUCLEOTIDE SEQUENCE [LARGE SCALE GENOMIC DNA]</scope>
    <source>
        <strain evidence="6">Peat soil MAG SbA5</strain>
    </source>
</reference>
<comment type="similarity">
    <text evidence="1">Belongs to the HpcH/HpaI aldolase family.</text>
</comment>